<evidence type="ECO:0000313" key="2">
    <source>
        <dbReference type="EMBL" id="OCF26502.1"/>
    </source>
</evidence>
<accession>A0A1B9G684</accession>
<dbReference type="VEuPathDB" id="FungiDB:I302_04188"/>
<dbReference type="RefSeq" id="XP_019047572.1">
    <property type="nucleotide sequence ID" value="XM_019190824.1"/>
</dbReference>
<gene>
    <name evidence="2" type="ORF">I302_04188</name>
    <name evidence="3" type="ORF">I302_100815</name>
</gene>
<organism evidence="2">
    <name type="scientific">Kwoniella bestiolae CBS 10118</name>
    <dbReference type="NCBI Taxonomy" id="1296100"/>
    <lineage>
        <taxon>Eukaryota</taxon>
        <taxon>Fungi</taxon>
        <taxon>Dikarya</taxon>
        <taxon>Basidiomycota</taxon>
        <taxon>Agaricomycotina</taxon>
        <taxon>Tremellomycetes</taxon>
        <taxon>Tremellales</taxon>
        <taxon>Cryptococcaceae</taxon>
        <taxon>Kwoniella</taxon>
    </lineage>
</organism>
<evidence type="ECO:0000313" key="4">
    <source>
        <dbReference type="Proteomes" id="UP000092730"/>
    </source>
</evidence>
<reference evidence="3" key="2">
    <citation type="submission" date="2013-07" db="EMBL/GenBank/DDBJ databases">
        <authorList>
            <consortium name="The Broad Institute Genome Sequencing Platform"/>
            <person name="Cuomo C."/>
            <person name="Litvintseva A."/>
            <person name="Chen Y."/>
            <person name="Heitman J."/>
            <person name="Sun S."/>
            <person name="Springer D."/>
            <person name="Dromer F."/>
            <person name="Young S.K."/>
            <person name="Zeng Q."/>
            <person name="Gargeya S."/>
            <person name="Fitzgerald M."/>
            <person name="Abouelleil A."/>
            <person name="Alvarado L."/>
            <person name="Berlin A.M."/>
            <person name="Chapman S.B."/>
            <person name="Dewar J."/>
            <person name="Goldberg J."/>
            <person name="Griggs A."/>
            <person name="Gujja S."/>
            <person name="Hansen M."/>
            <person name="Howarth C."/>
            <person name="Imamovic A."/>
            <person name="Larimer J."/>
            <person name="McCowan C."/>
            <person name="Murphy C."/>
            <person name="Pearson M."/>
            <person name="Priest M."/>
            <person name="Roberts A."/>
            <person name="Saif S."/>
            <person name="Shea T."/>
            <person name="Sykes S."/>
            <person name="Wortman J."/>
            <person name="Nusbaum C."/>
            <person name="Birren B."/>
        </authorList>
    </citation>
    <scope>NUCLEOTIDE SEQUENCE</scope>
    <source>
        <strain evidence="3">CBS 10118</strain>
    </source>
</reference>
<evidence type="ECO:0000256" key="1">
    <source>
        <dbReference type="SAM" id="Phobius"/>
    </source>
</evidence>
<keyword evidence="4" id="KW-1185">Reference proteome</keyword>
<protein>
    <recommendedName>
        <fullName evidence="5">DUF962 domain-containing protein</fullName>
    </recommendedName>
</protein>
<dbReference type="InterPro" id="IPR009305">
    <property type="entry name" value="Mpo1-like"/>
</dbReference>
<reference evidence="2" key="1">
    <citation type="submission" date="2013-07" db="EMBL/GenBank/DDBJ databases">
        <title>The Genome Sequence of Cryptococcus bestiolae CBS10118.</title>
        <authorList>
            <consortium name="The Broad Institute Genome Sequencing Platform"/>
            <person name="Cuomo C."/>
            <person name="Litvintseva A."/>
            <person name="Chen Y."/>
            <person name="Heitman J."/>
            <person name="Sun S."/>
            <person name="Springer D."/>
            <person name="Dromer F."/>
            <person name="Young S.K."/>
            <person name="Zeng Q."/>
            <person name="Gargeya S."/>
            <person name="Fitzgerald M."/>
            <person name="Abouelleil A."/>
            <person name="Alvarado L."/>
            <person name="Berlin A.M."/>
            <person name="Chapman S.B."/>
            <person name="Dewar J."/>
            <person name="Goldberg J."/>
            <person name="Griggs A."/>
            <person name="Gujja S."/>
            <person name="Hansen M."/>
            <person name="Howarth C."/>
            <person name="Imamovic A."/>
            <person name="Larimer J."/>
            <person name="McCowan C."/>
            <person name="Murphy C."/>
            <person name="Pearson M."/>
            <person name="Priest M."/>
            <person name="Roberts A."/>
            <person name="Saif S."/>
            <person name="Shea T."/>
            <person name="Sykes S."/>
            <person name="Wortman J."/>
            <person name="Nusbaum C."/>
            <person name="Birren B."/>
        </authorList>
    </citation>
    <scope>NUCLEOTIDE SEQUENCE [LARGE SCALE GENOMIC DNA]</scope>
    <source>
        <strain evidence="2">CBS 10118</strain>
    </source>
</reference>
<keyword evidence="1" id="KW-1133">Transmembrane helix</keyword>
<evidence type="ECO:0008006" key="5">
    <source>
        <dbReference type="Google" id="ProtNLM"/>
    </source>
</evidence>
<dbReference type="EMBL" id="CP144541">
    <property type="protein sequence ID" value="WVW78852.1"/>
    <property type="molecule type" value="Genomic_DNA"/>
</dbReference>
<dbReference type="EMBL" id="KI894020">
    <property type="protein sequence ID" value="OCF26502.1"/>
    <property type="molecule type" value="Genomic_DNA"/>
</dbReference>
<sequence>MSSSKSSALVNPTYTPVPAPPGGFASFQSFYPFYLGEHSLPLTRRLHLVGTSIALTSFARSTLSLVPIALSYAAKSFPPSGGIHALHNQGPITSLGLDVLLAKWSVDTSFLELEGVGRWLLGGVIGAYAFAWIGHFFIEKNRPATFKYPVWSLRGDLKMWWEVVTLQRDF</sequence>
<dbReference type="PANTHER" id="PTHR34205:SF2">
    <property type="entry name" value="DUF962 DOMAIN-CONTAINING PROTEIN"/>
    <property type="match status" value="1"/>
</dbReference>
<dbReference type="Proteomes" id="UP000092730">
    <property type="component" value="Chromosome 1"/>
</dbReference>
<dbReference type="GeneID" id="30208587"/>
<feature type="transmembrane region" description="Helical" evidence="1">
    <location>
        <begin position="119"/>
        <end position="138"/>
    </location>
</feature>
<proteinExistence type="predicted"/>
<evidence type="ECO:0000313" key="3">
    <source>
        <dbReference type="EMBL" id="WVW78852.1"/>
    </source>
</evidence>
<dbReference type="AlphaFoldDB" id="A0A1B9G684"/>
<keyword evidence="1" id="KW-0472">Membrane</keyword>
<dbReference type="OrthoDB" id="5511466at2759"/>
<keyword evidence="1" id="KW-0812">Transmembrane</keyword>
<dbReference type="PANTHER" id="PTHR34205">
    <property type="entry name" value="TRANSMEMBRANE PROTEIN"/>
    <property type="match status" value="1"/>
</dbReference>
<dbReference type="KEGG" id="kbi:30208587"/>
<dbReference type="Pfam" id="PF06127">
    <property type="entry name" value="Mpo1-like"/>
    <property type="match status" value="1"/>
</dbReference>
<name>A0A1B9G684_9TREE</name>
<reference evidence="2" key="3">
    <citation type="submission" date="2014-01" db="EMBL/GenBank/DDBJ databases">
        <title>Evolution of pathogenesis and genome organization in the Tremellales.</title>
        <authorList>
            <person name="Cuomo C."/>
            <person name="Litvintseva A."/>
            <person name="Heitman J."/>
            <person name="Chen Y."/>
            <person name="Sun S."/>
            <person name="Springer D."/>
            <person name="Dromer F."/>
            <person name="Young S."/>
            <person name="Zeng Q."/>
            <person name="Chapman S."/>
            <person name="Gujja S."/>
            <person name="Saif S."/>
            <person name="Birren B."/>
        </authorList>
    </citation>
    <scope>NUCLEOTIDE SEQUENCE</scope>
    <source>
        <strain evidence="2">CBS 10118</strain>
    </source>
</reference>
<reference evidence="3" key="4">
    <citation type="submission" date="2024-02" db="EMBL/GenBank/DDBJ databases">
        <title>Comparative genomics of Cryptococcus and Kwoniella reveals pathogenesis evolution and contrasting modes of karyotype evolution via chromosome fusion or intercentromeric recombination.</title>
        <authorList>
            <person name="Coelho M.A."/>
            <person name="David-Palma M."/>
            <person name="Shea T."/>
            <person name="Bowers K."/>
            <person name="McGinley-Smith S."/>
            <person name="Mohammad A.W."/>
            <person name="Gnirke A."/>
            <person name="Yurkov A.M."/>
            <person name="Nowrousian M."/>
            <person name="Sun S."/>
            <person name="Cuomo C.A."/>
            <person name="Heitman J."/>
        </authorList>
    </citation>
    <scope>NUCLEOTIDE SEQUENCE</scope>
    <source>
        <strain evidence="3">CBS 10118</strain>
    </source>
</reference>